<evidence type="ECO:0000313" key="3">
    <source>
        <dbReference type="EMBL" id="BEG99054.1"/>
    </source>
</evidence>
<reference evidence="3 4" key="1">
    <citation type="submission" date="2023-04" db="EMBL/GenBank/DDBJ databases">
        <title>Draft genome sequence of acteroides sedimenti strain YN3PY1.</title>
        <authorList>
            <person name="Yoshida N."/>
        </authorList>
    </citation>
    <scope>NUCLEOTIDE SEQUENCE [LARGE SCALE GENOMIC DNA]</scope>
    <source>
        <strain evidence="3 4">YN3PY1</strain>
    </source>
</reference>
<dbReference type="InterPro" id="IPR045711">
    <property type="entry name" value="GH123-like_N"/>
</dbReference>
<keyword evidence="1" id="KW-0732">Signal</keyword>
<protein>
    <recommendedName>
        <fullName evidence="2">Glycoside hydrolase 123-like N-terminal domain-containing protein</fullName>
    </recommendedName>
</protein>
<dbReference type="InterPro" id="IPR017853">
    <property type="entry name" value="GH"/>
</dbReference>
<name>A0ABM8IAK3_9BACE</name>
<organism evidence="3 4">
    <name type="scientific">Bacteroides sedimenti</name>
    <dbReference type="NCBI Taxonomy" id="2136147"/>
    <lineage>
        <taxon>Bacteria</taxon>
        <taxon>Pseudomonadati</taxon>
        <taxon>Bacteroidota</taxon>
        <taxon>Bacteroidia</taxon>
        <taxon>Bacteroidales</taxon>
        <taxon>Bacteroidaceae</taxon>
        <taxon>Bacteroides</taxon>
    </lineage>
</organism>
<feature type="signal peptide" evidence="1">
    <location>
        <begin position="1"/>
        <end position="19"/>
    </location>
</feature>
<sequence length="1001" mass="114509">MFRTSLIALLLTWCCAGWAQDADYPFTIATWANDSLGNHRVLIHVDKNADAVWAHIPWRRRDSKPEEKNILIQDATTGKMINNKVVVAINKEYGDIVFQPQTIKGDYYVYYLPYKQKITPYLNTRHVTPVFTAEAQWVKKNKLDDLKAVAQKQKKFKQAEVKEFQAIDEFNSFFPMEVIATQKETATLLKNVKSSFVVFPEDRFHPIRMTNDIPLRWVRKGLQGKFEDNLMRNEYYAFQMGVLALKNIDDLDVEFTPLRDKDGVIALPASAFTCFNKTGVNWDAKPMTKTIAIAAQKVQALWLGLDLPSSIAAGDYTADVKISSKEGNSQTIKLLFHISNDILPDRGDSDPKRHSRLRWLNSTLGQVDDVIAPYIPIVQKGNSFNILGRELIIDDYGFPKDIKTFFNPSVTKILPAGKSIINSPFRFIVQKENGNVNWIPQGVKFTKQSDGTVEWVAVNSNDDFELTVNGRIDFDGFVSYKLGLKAKRKIAVSDVRLEVPYSKEASQYILGLGNKGGVRPSSINWKWDVEHLNQDAIWMGDVNAGLYVQLHDDQYRRPLNTNFYLQHPLLLPASWGNNNNGGMKVEEKGNDVLLTAYSNSRTMEEQEVQHYDFNLLITPFKTIDTEFQFTGRFYHKYAPIDEAKALGANIINIHHGNEINPYINYPFLRPAEMKKYIDEAHSKGLRVKIYNTVRELSYQCPEIFAIRSLGGEVFSDGKGMGHSWLQEHLETNYIAAWYCAETNDAAIVNSGMSRWHNYYVENMKWLVDNIGIDGIYLDDIAYDRTTMRRVRRMLNSKEPHGLIDLHSCNQFNKKDGFINSALLYMDQFPYINRLWFGEEFNPNSAADFYLIELSGIPFGLMGEMLQDGGNQYYGVVYGMISRLGWTKGVDPRFIWKAWDDFGIQKSEMFGWWASDCPVKTNQPDVHATAFMKKGTTMIAVANWGSEAKKVKLTLNWKQLGIDPTKAKIYAPAIEKFQEEKTFGINDEITIDPQKGWMLIIK</sequence>
<dbReference type="Gene3D" id="3.20.20.80">
    <property type="entry name" value="Glycosidases"/>
    <property type="match status" value="1"/>
</dbReference>
<dbReference type="Pfam" id="PF19543">
    <property type="entry name" value="GH123_N"/>
    <property type="match status" value="1"/>
</dbReference>
<accession>A0ABM8IAK3</accession>
<evidence type="ECO:0000256" key="1">
    <source>
        <dbReference type="SAM" id="SignalP"/>
    </source>
</evidence>
<keyword evidence="4" id="KW-1185">Reference proteome</keyword>
<feature type="domain" description="Glycoside hydrolase 123-like N-terminal" evidence="2">
    <location>
        <begin position="30"/>
        <end position="1001"/>
    </location>
</feature>
<dbReference type="RefSeq" id="WP_353334258.1">
    <property type="nucleotide sequence ID" value="NZ_AP028055.1"/>
</dbReference>
<gene>
    <name evidence="3" type="ORF">BSYN_13190</name>
</gene>
<proteinExistence type="predicted"/>
<feature type="chain" id="PRO_5045276467" description="Glycoside hydrolase 123-like N-terminal domain-containing protein" evidence="1">
    <location>
        <begin position="20"/>
        <end position="1001"/>
    </location>
</feature>
<dbReference type="Proteomes" id="UP001496674">
    <property type="component" value="Chromosome"/>
</dbReference>
<dbReference type="EMBL" id="AP028055">
    <property type="protein sequence ID" value="BEG99054.1"/>
    <property type="molecule type" value="Genomic_DNA"/>
</dbReference>
<evidence type="ECO:0000313" key="4">
    <source>
        <dbReference type="Proteomes" id="UP001496674"/>
    </source>
</evidence>
<evidence type="ECO:0000259" key="2">
    <source>
        <dbReference type="Pfam" id="PF19543"/>
    </source>
</evidence>
<dbReference type="SUPFAM" id="SSF51445">
    <property type="entry name" value="(Trans)glycosidases"/>
    <property type="match status" value="1"/>
</dbReference>